<feature type="region of interest" description="Disordered" evidence="1">
    <location>
        <begin position="40"/>
        <end position="94"/>
    </location>
</feature>
<dbReference type="AlphaFoldDB" id="A0A4R6SLE4"/>
<proteinExistence type="predicted"/>
<sequence>MIESEAVYWRRRAAAVVATIVAVFLLAWIIGGLIGDDGPGDPGPPDMAGLRDTRTSVPPSSPPPMSRYTKTSGPTTTAPPTTTKKSQPKPQPPLKCVDAAITITAQLGASHYKVGQHPLMKIVISNDGQLPCTRDISRKLRELVVVSGDGVKRLWSSNDCATPEPDKDVRLLQPGQKVTFSITWAGRTSAKGCPADRSTVPAGRYYVVAKLGKLASRPAQLKLTD</sequence>
<comment type="caution">
    <text evidence="3">The sequence shown here is derived from an EMBL/GenBank/DDBJ whole genome shotgun (WGS) entry which is preliminary data.</text>
</comment>
<protein>
    <submittedName>
        <fullName evidence="3">Uncharacterized protein</fullName>
    </submittedName>
</protein>
<dbReference type="EMBL" id="SNXZ01000001">
    <property type="protein sequence ID" value="TDQ04684.1"/>
    <property type="molecule type" value="Genomic_DNA"/>
</dbReference>
<keyword evidence="2" id="KW-0812">Transmembrane</keyword>
<keyword evidence="4" id="KW-1185">Reference proteome</keyword>
<name>A0A4R6SLE4_LABRH</name>
<feature type="transmembrane region" description="Helical" evidence="2">
    <location>
        <begin position="12"/>
        <end position="34"/>
    </location>
</feature>
<evidence type="ECO:0000256" key="1">
    <source>
        <dbReference type="SAM" id="MobiDB-lite"/>
    </source>
</evidence>
<evidence type="ECO:0000313" key="3">
    <source>
        <dbReference type="EMBL" id="TDQ04684.1"/>
    </source>
</evidence>
<dbReference type="RefSeq" id="WP_133847553.1">
    <property type="nucleotide sequence ID" value="NZ_SNXZ01000001.1"/>
</dbReference>
<dbReference type="OrthoDB" id="5189092at2"/>
<accession>A0A4R6SLE4</accession>
<evidence type="ECO:0000313" key="4">
    <source>
        <dbReference type="Proteomes" id="UP000295444"/>
    </source>
</evidence>
<dbReference type="Proteomes" id="UP000295444">
    <property type="component" value="Unassembled WGS sequence"/>
</dbReference>
<reference evidence="3 4" key="1">
    <citation type="submission" date="2019-03" db="EMBL/GenBank/DDBJ databases">
        <title>Genomic Encyclopedia of Type Strains, Phase IV (KMG-IV): sequencing the most valuable type-strain genomes for metagenomic binning, comparative biology and taxonomic classification.</title>
        <authorList>
            <person name="Goeker M."/>
        </authorList>
    </citation>
    <scope>NUCLEOTIDE SEQUENCE [LARGE SCALE GENOMIC DNA]</scope>
    <source>
        <strain evidence="3 4">DSM 45361</strain>
    </source>
</reference>
<evidence type="ECO:0000256" key="2">
    <source>
        <dbReference type="SAM" id="Phobius"/>
    </source>
</evidence>
<gene>
    <name evidence="3" type="ORF">EV186_101639</name>
</gene>
<organism evidence="3 4">
    <name type="scientific">Labedaea rhizosphaerae</name>
    <dbReference type="NCBI Taxonomy" id="598644"/>
    <lineage>
        <taxon>Bacteria</taxon>
        <taxon>Bacillati</taxon>
        <taxon>Actinomycetota</taxon>
        <taxon>Actinomycetes</taxon>
        <taxon>Pseudonocardiales</taxon>
        <taxon>Pseudonocardiaceae</taxon>
        <taxon>Labedaea</taxon>
    </lineage>
</organism>
<keyword evidence="2" id="KW-1133">Transmembrane helix</keyword>
<keyword evidence="2" id="KW-0472">Membrane</keyword>
<feature type="compositionally biased region" description="Low complexity" evidence="1">
    <location>
        <begin position="69"/>
        <end position="85"/>
    </location>
</feature>